<feature type="domain" description="Aminoglycoside phosphotransferase" evidence="1">
    <location>
        <begin position="26"/>
        <end position="241"/>
    </location>
</feature>
<keyword evidence="2" id="KW-0418">Kinase</keyword>
<dbReference type="Pfam" id="PF01636">
    <property type="entry name" value="APH"/>
    <property type="match status" value="1"/>
</dbReference>
<dbReference type="GO" id="GO:0016301">
    <property type="term" value="F:kinase activity"/>
    <property type="evidence" value="ECO:0007669"/>
    <property type="project" value="UniProtKB-KW"/>
</dbReference>
<dbReference type="eggNOG" id="ENOG5033W27">
    <property type="taxonomic scope" value="Bacteria"/>
</dbReference>
<evidence type="ECO:0000313" key="3">
    <source>
        <dbReference type="Proteomes" id="UP000030019"/>
    </source>
</evidence>
<dbReference type="RefSeq" id="WP_037617120.1">
    <property type="nucleotide sequence ID" value="NZ_JPEN01000074.1"/>
</dbReference>
<evidence type="ECO:0000259" key="1">
    <source>
        <dbReference type="Pfam" id="PF01636"/>
    </source>
</evidence>
<evidence type="ECO:0000313" key="2">
    <source>
        <dbReference type="EMBL" id="KGM36834.1"/>
    </source>
</evidence>
<comment type="caution">
    <text evidence="2">The sequence shown here is derived from an EMBL/GenBank/DDBJ whole genome shotgun (WGS) entry which is preliminary data.</text>
</comment>
<dbReference type="Proteomes" id="UP000030019">
    <property type="component" value="Unassembled WGS sequence"/>
</dbReference>
<dbReference type="EMBL" id="JPEN01000074">
    <property type="protein sequence ID" value="KGM36834.1"/>
    <property type="molecule type" value="Genomic_DNA"/>
</dbReference>
<accession>A0A0A0DFK3</accession>
<name>A0A0A0DFK3_9STRE</name>
<dbReference type="AlphaFoldDB" id="A0A0A0DFK3"/>
<dbReference type="InterPro" id="IPR011009">
    <property type="entry name" value="Kinase-like_dom_sf"/>
</dbReference>
<keyword evidence="3" id="KW-1185">Reference proteome</keyword>
<proteinExistence type="predicted"/>
<dbReference type="PATRIC" id="fig|176090.4.peg.1311"/>
<gene>
    <name evidence="2" type="ORF">SSIN_1349</name>
</gene>
<organism evidence="2 3">
    <name type="scientific">Streptococcus sinensis</name>
    <dbReference type="NCBI Taxonomy" id="176090"/>
    <lineage>
        <taxon>Bacteria</taxon>
        <taxon>Bacillati</taxon>
        <taxon>Bacillota</taxon>
        <taxon>Bacilli</taxon>
        <taxon>Lactobacillales</taxon>
        <taxon>Streptococcaceae</taxon>
        <taxon>Streptococcus</taxon>
    </lineage>
</organism>
<dbReference type="Gene3D" id="1.20.1270.170">
    <property type="match status" value="1"/>
</dbReference>
<sequence>MFFQQFADENFILNNLHKWYGHDCQISQLSKGSENLNYLLDGQLVVRVLYLAESSPIFSQAFPYLEREVYFVNTLYENKLNPLRYLSFPDGKFIHRLDVKDGSLFFLKYPYLRGERMTFSSSNLSELARKLANIHEFSQRYMMTFERVHFYDDLISSLHFRTFSYNPQLERIVPGYQALWKIFQENTKALKSMKSEKRNIFIHNDLHDENLLLCEKEVAILDFGDCRYSLPEEDIGTLFWGILQKVEKSKYEEMLNQFFKYYSRPIDKTVCFCYTLQRFLDIHLYYLNENLKEAGLIKYQKEKFNKEEAMINFLISKITE</sequence>
<dbReference type="Gene3D" id="1.10.510.10">
    <property type="entry name" value="Transferase(Phosphotransferase) domain 1"/>
    <property type="match status" value="1"/>
</dbReference>
<keyword evidence="2" id="KW-0808">Transferase</keyword>
<dbReference type="STRING" id="176090.SSIN_1349"/>
<dbReference type="SUPFAM" id="SSF56112">
    <property type="entry name" value="Protein kinase-like (PK-like)"/>
    <property type="match status" value="1"/>
</dbReference>
<dbReference type="Gene3D" id="3.30.200.70">
    <property type="match status" value="1"/>
</dbReference>
<dbReference type="InterPro" id="IPR002575">
    <property type="entry name" value="Aminoglycoside_PTrfase"/>
</dbReference>
<protein>
    <submittedName>
        <fullName evidence="2">Kae1-associated kinase</fullName>
    </submittedName>
</protein>
<reference evidence="2 3" key="1">
    <citation type="submission" date="2014-06" db="EMBL/GenBank/DDBJ databases">
        <authorList>
            <person name="Teng J.L."/>
            <person name="Huang Y."/>
            <person name="Tse H."/>
            <person name="Lau S.K."/>
            <person name="Woo P.C."/>
        </authorList>
    </citation>
    <scope>NUCLEOTIDE SEQUENCE [LARGE SCALE GENOMIC DNA]</scope>
    <source>
        <strain evidence="2 3">HKU4</strain>
    </source>
</reference>